<evidence type="ECO:0000259" key="4">
    <source>
        <dbReference type="PROSITE" id="PS50043"/>
    </source>
</evidence>
<dbReference type="GO" id="GO:0003677">
    <property type="term" value="F:DNA binding"/>
    <property type="evidence" value="ECO:0007669"/>
    <property type="project" value="InterPro"/>
</dbReference>
<dbReference type="PROSITE" id="PS50043">
    <property type="entry name" value="HTH_LUXR_2"/>
    <property type="match status" value="1"/>
</dbReference>
<name>A0A2T0TTP3_9ACTN</name>
<dbReference type="InterPro" id="IPR016032">
    <property type="entry name" value="Sig_transdc_resp-reg_C-effctor"/>
</dbReference>
<dbReference type="InterPro" id="IPR041664">
    <property type="entry name" value="AAA_16"/>
</dbReference>
<accession>A0A2T0TTP3</accession>
<dbReference type="CDD" id="cd06170">
    <property type="entry name" value="LuxR_C_like"/>
    <property type="match status" value="1"/>
</dbReference>
<evidence type="ECO:0000313" key="6">
    <source>
        <dbReference type="Proteomes" id="UP000239210"/>
    </source>
</evidence>
<keyword evidence="1" id="KW-0547">Nucleotide-binding</keyword>
<comment type="caution">
    <text evidence="5">The sequence shown here is derived from an EMBL/GenBank/DDBJ whole genome shotgun (WGS) entry which is preliminary data.</text>
</comment>
<dbReference type="GO" id="GO:0006355">
    <property type="term" value="P:regulation of DNA-templated transcription"/>
    <property type="evidence" value="ECO:0007669"/>
    <property type="project" value="InterPro"/>
</dbReference>
<keyword evidence="6" id="KW-1185">Reference proteome</keyword>
<dbReference type="Pfam" id="PF13191">
    <property type="entry name" value="AAA_16"/>
    <property type="match status" value="1"/>
</dbReference>
<evidence type="ECO:0000256" key="3">
    <source>
        <dbReference type="SAM" id="MobiDB-lite"/>
    </source>
</evidence>
<sequence length="912" mass="97875">MLRGEAGIGKTALLNFMLERTAGCRVVRAAGVESEMELAYASLHQLCSPLLGRLDGLPGPQQEALATAFGLRSGGAPDRFLVGLAVLTLLSSVAEDRPLICVVDDAQWLDQATLQALEFVARRLAAEPIAMVFALRGSDHEPRLTGLPELVVRGLGMRDAATLLESTVNGVLDARVRTRILAESRGNPLALLELPRGHSTADLAFGGDVEEVAPPLARRLEHEFLRQVDALPTLARRLLLVAAAEPVGDVLLLWRAAERLGIDADTAAAAEDAGLLQVRERTRFRHPLVRSAVYRAATDAERRQVHAALAEVTDPEADPDRRAWHRACAAVGPDEAVAAELERSADRAQAKGGLAAAAAFLERAVILTPEPLRRARRSIDAAQAKVSAGAFAAAARLLTTAEMGPLGEAERARIEVLRARLSFAADRGNEALPLLLTAARRLERIDATLARDTYLDALAAALFAGRLAAGPGAHEVARAARAAPALPQPRKGDLLLDGLAVLHTDGYDAAVPLLQRAVSTFAREDLTVDEGLRFAWLAAATTTLLWDDSNWDRLSRRHLDFARQSGGLSALPLALNTRIVVHLFTGDLDKAAFLVEELRSVTEATGNGLAPYGEVGLLALRGDPEVAEPFIQSCLDDVVTRGEGVGVNMTAWARAVLCNGLGRYDDALRWARVPAAQPLETGIPQWALAELVEAGMRSGDVAAAAVAQEQLTAMATASGTDWALGVRAAREALLRRGPAADELYREAITRLDRTLIRSEQARARLLYGEWLRREGRRVEALAQLRAAHEALQAMGAQAFAARARQELQATGEAVRRSVTAEPAELTPQELHIARLAAQGLTNTEIAAMLFISARTVEWHLRKVFTKLGLTTRRELRRSLPAVDDRAVSAAQAGGSLPRARGPRGGRPRPTPS</sequence>
<organism evidence="5 6">
    <name type="scientific">Geodermatophilus tzadiensis</name>
    <dbReference type="NCBI Taxonomy" id="1137988"/>
    <lineage>
        <taxon>Bacteria</taxon>
        <taxon>Bacillati</taxon>
        <taxon>Actinomycetota</taxon>
        <taxon>Actinomycetes</taxon>
        <taxon>Geodermatophilales</taxon>
        <taxon>Geodermatophilaceae</taxon>
        <taxon>Geodermatophilus</taxon>
    </lineage>
</organism>
<feature type="region of interest" description="Disordered" evidence="3">
    <location>
        <begin position="883"/>
        <end position="912"/>
    </location>
</feature>
<dbReference type="PANTHER" id="PTHR16305:SF35">
    <property type="entry name" value="TRANSCRIPTIONAL ACTIVATOR DOMAIN"/>
    <property type="match status" value="1"/>
</dbReference>
<dbReference type="Gene3D" id="1.10.10.10">
    <property type="entry name" value="Winged helix-like DNA-binding domain superfamily/Winged helix DNA-binding domain"/>
    <property type="match status" value="1"/>
</dbReference>
<gene>
    <name evidence="5" type="ORF">LY71_107103</name>
</gene>
<dbReference type="GO" id="GO:0005737">
    <property type="term" value="C:cytoplasm"/>
    <property type="evidence" value="ECO:0007669"/>
    <property type="project" value="TreeGrafter"/>
</dbReference>
<protein>
    <submittedName>
        <fullName evidence="5">AAA ATPase-like protein</fullName>
    </submittedName>
</protein>
<feature type="domain" description="HTH luxR-type" evidence="4">
    <location>
        <begin position="818"/>
        <end position="883"/>
    </location>
</feature>
<dbReference type="Proteomes" id="UP000239210">
    <property type="component" value="Unassembled WGS sequence"/>
</dbReference>
<evidence type="ECO:0000256" key="2">
    <source>
        <dbReference type="ARBA" id="ARBA00022840"/>
    </source>
</evidence>
<dbReference type="SUPFAM" id="SSF46894">
    <property type="entry name" value="C-terminal effector domain of the bipartite response regulators"/>
    <property type="match status" value="1"/>
</dbReference>
<dbReference type="PRINTS" id="PR00038">
    <property type="entry name" value="HTHLUXR"/>
</dbReference>
<dbReference type="GO" id="GO:0005524">
    <property type="term" value="F:ATP binding"/>
    <property type="evidence" value="ECO:0007669"/>
    <property type="project" value="UniProtKB-KW"/>
</dbReference>
<dbReference type="InterPro" id="IPR000792">
    <property type="entry name" value="Tscrpt_reg_LuxR_C"/>
</dbReference>
<dbReference type="EMBL" id="PVTG01000007">
    <property type="protein sequence ID" value="PRY49021.1"/>
    <property type="molecule type" value="Genomic_DNA"/>
</dbReference>
<proteinExistence type="predicted"/>
<dbReference type="InterPro" id="IPR036388">
    <property type="entry name" value="WH-like_DNA-bd_sf"/>
</dbReference>
<dbReference type="AlphaFoldDB" id="A0A2T0TTP3"/>
<dbReference type="GO" id="GO:0004016">
    <property type="term" value="F:adenylate cyclase activity"/>
    <property type="evidence" value="ECO:0007669"/>
    <property type="project" value="TreeGrafter"/>
</dbReference>
<dbReference type="SMART" id="SM00421">
    <property type="entry name" value="HTH_LUXR"/>
    <property type="match status" value="1"/>
</dbReference>
<reference evidence="5 6" key="1">
    <citation type="submission" date="2018-03" db="EMBL/GenBank/DDBJ databases">
        <title>Genomic Encyclopedia of Archaeal and Bacterial Type Strains, Phase II (KMG-II): from individual species to whole genera.</title>
        <authorList>
            <person name="Goeker M."/>
        </authorList>
    </citation>
    <scope>NUCLEOTIDE SEQUENCE [LARGE SCALE GENOMIC DNA]</scope>
    <source>
        <strain evidence="5 6">DSM 45416</strain>
    </source>
</reference>
<dbReference type="PANTHER" id="PTHR16305">
    <property type="entry name" value="TESTICULAR SOLUBLE ADENYLYL CYCLASE"/>
    <property type="match status" value="1"/>
</dbReference>
<dbReference type="Pfam" id="PF00196">
    <property type="entry name" value="GerE"/>
    <property type="match status" value="1"/>
</dbReference>
<evidence type="ECO:0000256" key="1">
    <source>
        <dbReference type="ARBA" id="ARBA00022741"/>
    </source>
</evidence>
<keyword evidence="2" id="KW-0067">ATP-binding</keyword>
<evidence type="ECO:0000313" key="5">
    <source>
        <dbReference type="EMBL" id="PRY49021.1"/>
    </source>
</evidence>